<dbReference type="RefSeq" id="WP_171720812.1">
    <property type="nucleotide sequence ID" value="NZ_WHOB01000095.1"/>
</dbReference>
<evidence type="ECO:0000313" key="2">
    <source>
        <dbReference type="EMBL" id="NOU83737.1"/>
    </source>
</evidence>
<dbReference type="Proteomes" id="UP000596857">
    <property type="component" value="Unassembled WGS sequence"/>
</dbReference>
<protein>
    <recommendedName>
        <fullName evidence="4">YesK-like protein</fullName>
    </recommendedName>
</protein>
<keyword evidence="1" id="KW-0812">Transmembrane</keyword>
<keyword evidence="3" id="KW-1185">Reference proteome</keyword>
<name>A0ABX1YS35_9BACL</name>
<gene>
    <name evidence="2" type="ORF">GC101_33285</name>
</gene>
<dbReference type="InterPro" id="IPR025434">
    <property type="entry name" value="YesK-like"/>
</dbReference>
<keyword evidence="1" id="KW-0472">Membrane</keyword>
<dbReference type="EMBL" id="WHOB01000095">
    <property type="protein sequence ID" value="NOU83737.1"/>
    <property type="molecule type" value="Genomic_DNA"/>
</dbReference>
<feature type="transmembrane region" description="Helical" evidence="1">
    <location>
        <begin position="31"/>
        <end position="54"/>
    </location>
</feature>
<evidence type="ECO:0000313" key="3">
    <source>
        <dbReference type="Proteomes" id="UP000596857"/>
    </source>
</evidence>
<evidence type="ECO:0008006" key="4">
    <source>
        <dbReference type="Google" id="ProtNLM"/>
    </source>
</evidence>
<feature type="transmembrane region" description="Helical" evidence="1">
    <location>
        <begin position="6"/>
        <end position="22"/>
    </location>
</feature>
<evidence type="ECO:0000256" key="1">
    <source>
        <dbReference type="SAM" id="Phobius"/>
    </source>
</evidence>
<dbReference type="Pfam" id="PF14150">
    <property type="entry name" value="YesK"/>
    <property type="match status" value="1"/>
</dbReference>
<comment type="caution">
    <text evidence="2">The sequence shown here is derived from an EMBL/GenBank/DDBJ whole genome shotgun (WGS) entry which is preliminary data.</text>
</comment>
<feature type="transmembrane region" description="Helical" evidence="1">
    <location>
        <begin position="60"/>
        <end position="81"/>
    </location>
</feature>
<reference evidence="2 3" key="1">
    <citation type="submission" date="2019-10" db="EMBL/GenBank/DDBJ databases">
        <title>Description of Paenibacillus terricola sp. nov.</title>
        <authorList>
            <person name="Carlier A."/>
            <person name="Qi S."/>
        </authorList>
    </citation>
    <scope>NUCLEOTIDE SEQUENCE [LARGE SCALE GENOMIC DNA]</scope>
    <source>
        <strain evidence="2 3">LMG 31459</strain>
    </source>
</reference>
<accession>A0ABX1YS35</accession>
<organism evidence="2 3">
    <name type="scientific">Paenibacillus phytohabitans</name>
    <dbReference type="NCBI Taxonomy" id="2654978"/>
    <lineage>
        <taxon>Bacteria</taxon>
        <taxon>Bacillati</taxon>
        <taxon>Bacillota</taxon>
        <taxon>Bacilli</taxon>
        <taxon>Bacillales</taxon>
        <taxon>Paenibacillaceae</taxon>
        <taxon>Paenibacillus</taxon>
    </lineage>
</organism>
<sequence length="87" mass="9416">MNAIVAGIGVGIFLIILSWVLSRTGRMRSRAVFYPGITGLLGSMILLVLSFTVIGGWEGIGYAFFSVPILLISGLLLLLLVSYRRQS</sequence>
<proteinExistence type="predicted"/>
<keyword evidence="1" id="KW-1133">Transmembrane helix</keyword>